<protein>
    <recommendedName>
        <fullName evidence="1">DUF7580 domain-containing protein</fullName>
    </recommendedName>
</protein>
<dbReference type="InterPro" id="IPR056002">
    <property type="entry name" value="DUF7580"/>
</dbReference>
<dbReference type="PANTHER" id="PTHR35186">
    <property type="entry name" value="ANK_REP_REGION DOMAIN-CONTAINING PROTEIN"/>
    <property type="match status" value="1"/>
</dbReference>
<evidence type="ECO:0000313" key="2">
    <source>
        <dbReference type="EMBL" id="KAK0726074.1"/>
    </source>
</evidence>
<evidence type="ECO:0000313" key="3">
    <source>
        <dbReference type="Proteomes" id="UP001172102"/>
    </source>
</evidence>
<gene>
    <name evidence="2" type="ORF">B0H67DRAFT_599016</name>
</gene>
<sequence length="479" mass="55108">MEEVVFNLPHLSEERKQEIIDSRSLDSWDEATDVGQALKDFFLSRSDYLAFQIGMSKILSLLARLVKDDSVHISESDTHPTNAYEKLRKFQEDRDAGSTSSTFWERFKFLRREKDRETSLKNLETWNKRIETIIEPTCKRQKAISAPVAVPESGSSLQLRQLSRRLFDSLGGCWVCSCHVRHEARFCLASCRGSYKKHATVDQVGISFDFLVSHQHRDATSMWHEGTVMTQKTRQVLCGKTLQDNAAKLDRICDAIQGDIAPKHCLQLLVEDMEQTQRMWRLRWREPRLQYLPDRRPDSLGVLLERFAALSLVERRRLALLFTHSLMQLHESPWLSEKWNNDSIHFFYMGTGVPGLERPDLERPYIGTAFDDLPPGSEPPDLDCFHKNPGILRPLKTFHTARDLVKEKRTPNTDLLIARRVLKTMDDCYPTYTGAINACLNVPWVYSGSRVSLEDQETRSGLQSDVIQPLEKEVAISDA</sequence>
<name>A0AA40B1T7_9PEZI</name>
<reference evidence="2" key="1">
    <citation type="submission" date="2023-06" db="EMBL/GenBank/DDBJ databases">
        <title>Genome-scale phylogeny and comparative genomics of the fungal order Sordariales.</title>
        <authorList>
            <consortium name="Lawrence Berkeley National Laboratory"/>
            <person name="Hensen N."/>
            <person name="Bonometti L."/>
            <person name="Westerberg I."/>
            <person name="Brannstrom I.O."/>
            <person name="Guillou S."/>
            <person name="Cros-Aarteil S."/>
            <person name="Calhoun S."/>
            <person name="Haridas S."/>
            <person name="Kuo A."/>
            <person name="Mondo S."/>
            <person name="Pangilinan J."/>
            <person name="Riley R."/>
            <person name="Labutti K."/>
            <person name="Andreopoulos B."/>
            <person name="Lipzen A."/>
            <person name="Chen C."/>
            <person name="Yanf M."/>
            <person name="Daum C."/>
            <person name="Ng V."/>
            <person name="Clum A."/>
            <person name="Steindorff A."/>
            <person name="Ohm R."/>
            <person name="Martin F."/>
            <person name="Silar P."/>
            <person name="Natvig D."/>
            <person name="Lalanne C."/>
            <person name="Gautier V."/>
            <person name="Ament-Velasquez S.L."/>
            <person name="Kruys A."/>
            <person name="Hutchinson M.I."/>
            <person name="Powell A.J."/>
            <person name="Barry K."/>
            <person name="Miller A.N."/>
            <person name="Grigoriev I.V."/>
            <person name="Debuchy R."/>
            <person name="Gladieux P."/>
            <person name="Thoren M.H."/>
            <person name="Johannesson H."/>
        </authorList>
    </citation>
    <scope>NUCLEOTIDE SEQUENCE</scope>
    <source>
        <strain evidence="2">SMH4607-1</strain>
    </source>
</reference>
<dbReference type="AlphaFoldDB" id="A0AA40B1T7"/>
<dbReference type="Pfam" id="PF24476">
    <property type="entry name" value="DUF7580"/>
    <property type="match status" value="1"/>
</dbReference>
<dbReference type="PANTHER" id="PTHR35186:SF4">
    <property type="entry name" value="PRION-INHIBITION AND PROPAGATION HELO DOMAIN-CONTAINING PROTEIN"/>
    <property type="match status" value="1"/>
</dbReference>
<organism evidence="2 3">
    <name type="scientific">Lasiosphaeris hirsuta</name>
    <dbReference type="NCBI Taxonomy" id="260670"/>
    <lineage>
        <taxon>Eukaryota</taxon>
        <taxon>Fungi</taxon>
        <taxon>Dikarya</taxon>
        <taxon>Ascomycota</taxon>
        <taxon>Pezizomycotina</taxon>
        <taxon>Sordariomycetes</taxon>
        <taxon>Sordariomycetidae</taxon>
        <taxon>Sordariales</taxon>
        <taxon>Lasiosphaeriaceae</taxon>
        <taxon>Lasiosphaeris</taxon>
    </lineage>
</organism>
<dbReference type="Proteomes" id="UP001172102">
    <property type="component" value="Unassembled WGS sequence"/>
</dbReference>
<comment type="caution">
    <text evidence="2">The sequence shown here is derived from an EMBL/GenBank/DDBJ whole genome shotgun (WGS) entry which is preliminary data.</text>
</comment>
<evidence type="ECO:0000259" key="1">
    <source>
        <dbReference type="Pfam" id="PF24476"/>
    </source>
</evidence>
<keyword evidence="3" id="KW-1185">Reference proteome</keyword>
<proteinExistence type="predicted"/>
<feature type="domain" description="DUF7580" evidence="1">
    <location>
        <begin position="158"/>
        <end position="369"/>
    </location>
</feature>
<accession>A0AA40B1T7</accession>
<dbReference type="EMBL" id="JAUKUA010000002">
    <property type="protein sequence ID" value="KAK0726074.1"/>
    <property type="molecule type" value="Genomic_DNA"/>
</dbReference>